<keyword evidence="1" id="KW-0472">Membrane</keyword>
<protein>
    <submittedName>
        <fullName evidence="2">Uncharacterized protein</fullName>
    </submittedName>
</protein>
<keyword evidence="3" id="KW-1185">Reference proteome</keyword>
<evidence type="ECO:0000256" key="1">
    <source>
        <dbReference type="SAM" id="Phobius"/>
    </source>
</evidence>
<sequence length="254" mass="29529">MIKFFRKIRQNLLSEGKTGKYFKYAIGEIILVVIGILIALQINNKNQQRIAYNEEKILLKILKDDFSSRLNELEFLNIGRQNAVGAIEQLMSLANNPPEYYNDNIMDSLLAISTTTYRFNEKFATMDMLFNSGKINSLSNDSLKYFLSNWPSNVEEMLEEQRLIVTNFYELEKTISKYVSLRDIYQKFSWSNYDIPNIEPSAIKKDYKGLLDDITYKNQIASKRFLLIINITDANLLIDEAKKIIELLGDEVNE</sequence>
<keyword evidence="1" id="KW-0812">Transmembrane</keyword>
<reference evidence="2 3" key="1">
    <citation type="submission" date="2019-08" db="EMBL/GenBank/DDBJ databases">
        <title>Seonamhaeicola sediminis sp. nov., isolated from marine sediment.</title>
        <authorList>
            <person name="Cao W.R."/>
        </authorList>
    </citation>
    <scope>NUCLEOTIDE SEQUENCE [LARGE SCALE GENOMIC DNA]</scope>
    <source>
        <strain evidence="2 3">1505</strain>
    </source>
</reference>
<proteinExistence type="predicted"/>
<comment type="caution">
    <text evidence="2">The sequence shown here is derived from an EMBL/GenBank/DDBJ whole genome shotgun (WGS) entry which is preliminary data.</text>
</comment>
<dbReference type="EMBL" id="VRKQ01000016">
    <property type="protein sequence ID" value="TXG35772.1"/>
    <property type="molecule type" value="Genomic_DNA"/>
</dbReference>
<feature type="transmembrane region" description="Helical" evidence="1">
    <location>
        <begin position="21"/>
        <end position="40"/>
    </location>
</feature>
<dbReference type="RefSeq" id="WP_147769378.1">
    <property type="nucleotide sequence ID" value="NZ_CANNCE010000006.1"/>
</dbReference>
<dbReference type="AlphaFoldDB" id="A0A5C7GFD0"/>
<accession>A0A5C7GFD0</accession>
<evidence type="ECO:0000313" key="2">
    <source>
        <dbReference type="EMBL" id="TXG35772.1"/>
    </source>
</evidence>
<organism evidence="2 3">
    <name type="scientific">Seonamhaeicola maritimus</name>
    <dbReference type="NCBI Taxonomy" id="2591822"/>
    <lineage>
        <taxon>Bacteria</taxon>
        <taxon>Pseudomonadati</taxon>
        <taxon>Bacteroidota</taxon>
        <taxon>Flavobacteriia</taxon>
        <taxon>Flavobacteriales</taxon>
        <taxon>Flavobacteriaceae</taxon>
    </lineage>
</organism>
<name>A0A5C7GFD0_9FLAO</name>
<evidence type="ECO:0000313" key="3">
    <source>
        <dbReference type="Proteomes" id="UP000321080"/>
    </source>
</evidence>
<dbReference type="OrthoDB" id="821805at2"/>
<dbReference type="Proteomes" id="UP000321080">
    <property type="component" value="Unassembled WGS sequence"/>
</dbReference>
<dbReference type="InterPro" id="IPR045749">
    <property type="entry name" value="DUF6090"/>
</dbReference>
<gene>
    <name evidence="2" type="ORF">FUA22_14855</name>
</gene>
<dbReference type="Pfam" id="PF19578">
    <property type="entry name" value="DUF6090"/>
    <property type="match status" value="1"/>
</dbReference>
<keyword evidence="1" id="KW-1133">Transmembrane helix</keyword>